<dbReference type="PANTHER" id="PTHR11439">
    <property type="entry name" value="GAG-POL-RELATED RETROTRANSPOSON"/>
    <property type="match status" value="1"/>
</dbReference>
<gene>
    <name evidence="2" type="ORF">QYE76_047492</name>
</gene>
<dbReference type="CDD" id="cd09272">
    <property type="entry name" value="RNase_HI_RT_Ty1"/>
    <property type="match status" value="1"/>
</dbReference>
<evidence type="ECO:0000313" key="2">
    <source>
        <dbReference type="EMBL" id="KAK1686644.1"/>
    </source>
</evidence>
<comment type="caution">
    <text evidence="2">The sequence shown here is derived from an EMBL/GenBank/DDBJ whole genome shotgun (WGS) entry which is preliminary data.</text>
</comment>
<name>A0AAD8X090_LOLMU</name>
<dbReference type="EMBL" id="JAUUTY010000002">
    <property type="protein sequence ID" value="KAK1686644.1"/>
    <property type="molecule type" value="Genomic_DNA"/>
</dbReference>
<feature type="compositionally biased region" description="Polar residues" evidence="1">
    <location>
        <begin position="449"/>
        <end position="461"/>
    </location>
</feature>
<reference evidence="2" key="1">
    <citation type="submission" date="2023-07" db="EMBL/GenBank/DDBJ databases">
        <title>A chromosome-level genome assembly of Lolium multiflorum.</title>
        <authorList>
            <person name="Chen Y."/>
            <person name="Copetti D."/>
            <person name="Kolliker R."/>
            <person name="Studer B."/>
        </authorList>
    </citation>
    <scope>NUCLEOTIDE SEQUENCE</scope>
    <source>
        <strain evidence="2">02402/16</strain>
        <tissue evidence="2">Leaf</tissue>
    </source>
</reference>
<dbReference type="PANTHER" id="PTHR11439:SF524">
    <property type="entry name" value="RNA-DIRECTED DNA POLYMERASE, PROTEIN KINASE RLK-PELLE-DLSV FAMILY"/>
    <property type="match status" value="1"/>
</dbReference>
<sequence>MGRWPPTRHSIAPSSVPLTLTRPELQYAVQQVCLHMHAPRDAHWATVKRILRYVCGTMGYGLSLHASPSTSTDLIAYSDADWAGCPDTRRSTSGYCVYLSSSLVSWSSKRQPIVSRSSAEAEYRAVANVVAECTWLRQLLSELSCPIDKATLVFCDNVSAVYLSANSVHHRRTKHIELDIHFVREQVALGRVRPTLLVLCNLQYSSTLMFAFALSSSHLPLALGSCSFLLWRCATTHMVSHYGAMMVIFPSQVVCDSTIALCPLVFNDRAICLERPGLEENQVGRRYSTVSQLSAFHPNGSVCCINPLCINEQDYYDARVVLHLEDDGDVPHSLLVRDFEGKITTQVSIVVHSWSSNHGTFSHIGHFVGGGGDTPRRGGVGAGSGKGGPIYNIDEGSMGTPSDDDGMPSPPSWPMGVPMQAAQGPLKPMSLLPMIPDRRATALSPSAGLGSSNDPASSETPTMFSDRILSHMLALKFPGSGLSTDQVQKPLIILSLSLILIDATVSSLAPIAASPDPIEHADAMVLADTGEEHENITRKHRMRRKLASDSAFKARRSSRLAVKEIAIPLFTDMLTRAKATKVSRFSATKHQELPAPPCRYRQGSITSRSEGAWCALRGRHGPAGCRSATQDTME</sequence>
<proteinExistence type="predicted"/>
<accession>A0AAD8X090</accession>
<dbReference type="InterPro" id="IPR043502">
    <property type="entry name" value="DNA/RNA_pol_sf"/>
</dbReference>
<dbReference type="Proteomes" id="UP001231189">
    <property type="component" value="Unassembled WGS sequence"/>
</dbReference>
<organism evidence="2 3">
    <name type="scientific">Lolium multiflorum</name>
    <name type="common">Italian ryegrass</name>
    <name type="synonym">Lolium perenne subsp. multiflorum</name>
    <dbReference type="NCBI Taxonomy" id="4521"/>
    <lineage>
        <taxon>Eukaryota</taxon>
        <taxon>Viridiplantae</taxon>
        <taxon>Streptophyta</taxon>
        <taxon>Embryophyta</taxon>
        <taxon>Tracheophyta</taxon>
        <taxon>Spermatophyta</taxon>
        <taxon>Magnoliopsida</taxon>
        <taxon>Liliopsida</taxon>
        <taxon>Poales</taxon>
        <taxon>Poaceae</taxon>
        <taxon>BOP clade</taxon>
        <taxon>Pooideae</taxon>
        <taxon>Poodae</taxon>
        <taxon>Poeae</taxon>
        <taxon>Poeae Chloroplast Group 2 (Poeae type)</taxon>
        <taxon>Loliodinae</taxon>
        <taxon>Loliinae</taxon>
        <taxon>Lolium</taxon>
    </lineage>
</organism>
<protein>
    <submittedName>
        <fullName evidence="2">Uncharacterized protein</fullName>
    </submittedName>
</protein>
<feature type="region of interest" description="Disordered" evidence="1">
    <location>
        <begin position="442"/>
        <end position="461"/>
    </location>
</feature>
<keyword evidence="3" id="KW-1185">Reference proteome</keyword>
<dbReference type="AlphaFoldDB" id="A0AAD8X090"/>
<dbReference type="SUPFAM" id="SSF56672">
    <property type="entry name" value="DNA/RNA polymerases"/>
    <property type="match status" value="1"/>
</dbReference>
<evidence type="ECO:0000313" key="3">
    <source>
        <dbReference type="Proteomes" id="UP001231189"/>
    </source>
</evidence>
<evidence type="ECO:0000256" key="1">
    <source>
        <dbReference type="SAM" id="MobiDB-lite"/>
    </source>
</evidence>